<dbReference type="Gene3D" id="3.30.2020.40">
    <property type="entry name" value="Uncharacterised protein PF10387, DUF2442"/>
    <property type="match status" value="1"/>
</dbReference>
<organism evidence="2 3">
    <name type="scientific">Pseudomonas gingeri</name>
    <dbReference type="NCBI Taxonomy" id="117681"/>
    <lineage>
        <taxon>Bacteria</taxon>
        <taxon>Pseudomonadati</taxon>
        <taxon>Pseudomonadota</taxon>
        <taxon>Gammaproteobacteria</taxon>
        <taxon>Pseudomonadales</taxon>
        <taxon>Pseudomonadaceae</taxon>
        <taxon>Pseudomonas</taxon>
    </lineage>
</organism>
<evidence type="ECO:0000256" key="1">
    <source>
        <dbReference type="SAM" id="MobiDB-lite"/>
    </source>
</evidence>
<name>A0A7Y7Y4G4_9PSED</name>
<dbReference type="InterPro" id="IPR018841">
    <property type="entry name" value="DUF2442"/>
</dbReference>
<accession>A0A7Y7Y4G4</accession>
<comment type="caution">
    <text evidence="2">The sequence shown here is derived from an EMBL/GenBank/DDBJ whole genome shotgun (WGS) entry which is preliminary data.</text>
</comment>
<dbReference type="Pfam" id="PF10387">
    <property type="entry name" value="DUF2442"/>
    <property type="match status" value="1"/>
</dbReference>
<feature type="region of interest" description="Disordered" evidence="1">
    <location>
        <begin position="104"/>
        <end position="138"/>
    </location>
</feature>
<proteinExistence type="predicted"/>
<sequence>MTLTELEFQQANRSAKAFQAKAPRAEKAGYDTETGCVVIGLDSGVSLSFPPRLVEGLADAKAADLVQIEISPTGQGLHFPVLDIDIHLPSLIQGVLGSASWMASQLGSKGGSKSTQAKARAARENGKLGGRPRKTSLL</sequence>
<feature type="compositionally biased region" description="Polar residues" evidence="1">
    <location>
        <begin position="104"/>
        <end position="117"/>
    </location>
</feature>
<evidence type="ECO:0000313" key="2">
    <source>
        <dbReference type="EMBL" id="NWC17615.1"/>
    </source>
</evidence>
<gene>
    <name evidence="2" type="ORF">HX845_28445</name>
</gene>
<protein>
    <submittedName>
        <fullName evidence="2">DUF2442 domain-containing protein</fullName>
    </submittedName>
</protein>
<evidence type="ECO:0000313" key="3">
    <source>
        <dbReference type="Proteomes" id="UP000517547"/>
    </source>
</evidence>
<reference evidence="2 3" key="1">
    <citation type="submission" date="2020-04" db="EMBL/GenBank/DDBJ databases">
        <title>Molecular characterization of pseudomonads from Agaricus bisporus reveal novel blotch 2 pathogens in Western Europe.</title>
        <authorList>
            <person name="Taparia T."/>
            <person name="Krijger M."/>
            <person name="Haynes E."/>
            <person name="Elpinstone J.G."/>
            <person name="Noble R."/>
            <person name="Van Der Wolf J."/>
        </authorList>
    </citation>
    <scope>NUCLEOTIDE SEQUENCE [LARGE SCALE GENOMIC DNA]</scope>
    <source>
        <strain evidence="2 3">IPO3738</strain>
    </source>
</reference>
<dbReference type="AlphaFoldDB" id="A0A7Y7Y4G4"/>
<dbReference type="Proteomes" id="UP000517547">
    <property type="component" value="Unassembled WGS sequence"/>
</dbReference>
<dbReference type="EMBL" id="JACAQE010000010">
    <property type="protein sequence ID" value="NWC17615.1"/>
    <property type="molecule type" value="Genomic_DNA"/>
</dbReference>